<comment type="similarity">
    <text evidence="6">Belongs to the PINc/VapC protein family.</text>
</comment>
<dbReference type="HAMAP" id="MF_00265">
    <property type="entry name" value="VapC_Nob1"/>
    <property type="match status" value="1"/>
</dbReference>
<keyword evidence="4 6" id="KW-0378">Hydrolase</keyword>
<feature type="binding site" evidence="6">
    <location>
        <position position="6"/>
    </location>
    <ligand>
        <name>Mg(2+)</name>
        <dbReference type="ChEBI" id="CHEBI:18420"/>
    </ligand>
</feature>
<evidence type="ECO:0000256" key="4">
    <source>
        <dbReference type="ARBA" id="ARBA00022801"/>
    </source>
</evidence>
<name>A0ABU4HYD0_9ACTN</name>
<proteinExistence type="inferred from homology"/>
<protein>
    <recommendedName>
        <fullName evidence="6">Ribonuclease VapC</fullName>
        <shortName evidence="6">RNase VapC</shortName>
        <ecNumber evidence="6">3.1.-.-</ecNumber>
    </recommendedName>
    <alternativeName>
        <fullName evidence="6">Toxin VapC</fullName>
    </alternativeName>
</protein>
<comment type="function">
    <text evidence="6">Toxic component of a toxin-antitoxin (TA) system. An RNase.</text>
</comment>
<keyword evidence="5 6" id="KW-0460">Magnesium</keyword>
<evidence type="ECO:0000256" key="6">
    <source>
        <dbReference type="HAMAP-Rule" id="MF_00265"/>
    </source>
</evidence>
<dbReference type="Gene3D" id="3.40.50.1010">
    <property type="entry name" value="5'-nuclease"/>
    <property type="match status" value="1"/>
</dbReference>
<accession>A0ABU4HYD0</accession>
<dbReference type="SMART" id="SM00670">
    <property type="entry name" value="PINc"/>
    <property type="match status" value="1"/>
</dbReference>
<dbReference type="EC" id="3.1.-.-" evidence="6"/>
<feature type="domain" description="PIN" evidence="7">
    <location>
        <begin position="1"/>
        <end position="119"/>
    </location>
</feature>
<evidence type="ECO:0000256" key="2">
    <source>
        <dbReference type="ARBA" id="ARBA00022722"/>
    </source>
</evidence>
<keyword evidence="3 6" id="KW-0479">Metal-binding</keyword>
<keyword evidence="1 6" id="KW-1277">Toxin-antitoxin system</keyword>
<keyword evidence="9" id="KW-1185">Reference proteome</keyword>
<dbReference type="Pfam" id="PF01850">
    <property type="entry name" value="PIN"/>
    <property type="match status" value="1"/>
</dbReference>
<dbReference type="Proteomes" id="UP001284601">
    <property type="component" value="Unassembled WGS sequence"/>
</dbReference>
<dbReference type="InterPro" id="IPR052106">
    <property type="entry name" value="PINc/VapC_TA"/>
</dbReference>
<keyword evidence="6" id="KW-0800">Toxin</keyword>
<comment type="cofactor">
    <cofactor evidence="6">
        <name>Mg(2+)</name>
        <dbReference type="ChEBI" id="CHEBI:18420"/>
    </cofactor>
</comment>
<evidence type="ECO:0000259" key="7">
    <source>
        <dbReference type="SMART" id="SM00670"/>
    </source>
</evidence>
<reference evidence="9" key="1">
    <citation type="submission" date="2023-07" db="EMBL/GenBank/DDBJ databases">
        <title>Conexibacter stalactiti sp. nov., isolated from stalactites in a lava cave and emended description of the genus Conexibacter.</title>
        <authorList>
            <person name="Lee S.D."/>
        </authorList>
    </citation>
    <scope>NUCLEOTIDE SEQUENCE [LARGE SCALE GENOMIC DNA]</scope>
    <source>
        <strain evidence="9">KCTC 39840</strain>
    </source>
</reference>
<dbReference type="SUPFAM" id="SSF88723">
    <property type="entry name" value="PIN domain-like"/>
    <property type="match status" value="1"/>
</dbReference>
<evidence type="ECO:0000256" key="3">
    <source>
        <dbReference type="ARBA" id="ARBA00022723"/>
    </source>
</evidence>
<dbReference type="CDD" id="cd09854">
    <property type="entry name" value="PIN_VapC-like"/>
    <property type="match status" value="1"/>
</dbReference>
<dbReference type="InterPro" id="IPR022907">
    <property type="entry name" value="VapC_family"/>
</dbReference>
<dbReference type="PANTHER" id="PTHR38826:SF5">
    <property type="entry name" value="RIBONUCLEASE VAPC13"/>
    <property type="match status" value="1"/>
</dbReference>
<sequence>MTFFVDANVILYAAVPGEQQASCLRVLDAVAAGADGRTSVAVLEEAWHVARSGRLGDLPDLAERAYRIFTPLLPVTDEAFAAALALDESPLGANDRLHAGTCLAHGIETIVTADRGFDAAKAVRRIDPTNARAMRRLLGS</sequence>
<evidence type="ECO:0000313" key="8">
    <source>
        <dbReference type="EMBL" id="MDW5598243.1"/>
    </source>
</evidence>
<organism evidence="8 9">
    <name type="scientific">Conexibacter stalactiti</name>
    <dbReference type="NCBI Taxonomy" id="1940611"/>
    <lineage>
        <taxon>Bacteria</taxon>
        <taxon>Bacillati</taxon>
        <taxon>Actinomycetota</taxon>
        <taxon>Thermoleophilia</taxon>
        <taxon>Solirubrobacterales</taxon>
        <taxon>Conexibacteraceae</taxon>
        <taxon>Conexibacter</taxon>
    </lineage>
</organism>
<dbReference type="RefSeq" id="WP_318600755.1">
    <property type="nucleotide sequence ID" value="NZ_JAWSTH010000128.1"/>
</dbReference>
<dbReference type="InterPro" id="IPR029060">
    <property type="entry name" value="PIN-like_dom_sf"/>
</dbReference>
<evidence type="ECO:0000313" key="9">
    <source>
        <dbReference type="Proteomes" id="UP001284601"/>
    </source>
</evidence>
<dbReference type="PANTHER" id="PTHR38826">
    <property type="entry name" value="RIBONUCLEASE VAPC13"/>
    <property type="match status" value="1"/>
</dbReference>
<dbReference type="InterPro" id="IPR002716">
    <property type="entry name" value="PIN_dom"/>
</dbReference>
<feature type="binding site" evidence="6">
    <location>
        <position position="95"/>
    </location>
    <ligand>
        <name>Mg(2+)</name>
        <dbReference type="ChEBI" id="CHEBI:18420"/>
    </ligand>
</feature>
<dbReference type="EMBL" id="JAWSTH010000128">
    <property type="protein sequence ID" value="MDW5598243.1"/>
    <property type="molecule type" value="Genomic_DNA"/>
</dbReference>
<evidence type="ECO:0000256" key="5">
    <source>
        <dbReference type="ARBA" id="ARBA00022842"/>
    </source>
</evidence>
<keyword evidence="2 6" id="KW-0540">Nuclease</keyword>
<gene>
    <name evidence="6" type="primary">vapC</name>
    <name evidence="8" type="ORF">R7226_28050</name>
</gene>
<evidence type="ECO:0000256" key="1">
    <source>
        <dbReference type="ARBA" id="ARBA00022649"/>
    </source>
</evidence>
<comment type="caution">
    <text evidence="8">The sequence shown here is derived from an EMBL/GenBank/DDBJ whole genome shotgun (WGS) entry which is preliminary data.</text>
</comment>